<reference evidence="2" key="1">
    <citation type="submission" date="2023-03" db="EMBL/GenBank/DDBJ databases">
        <authorList>
            <person name="Julca I."/>
        </authorList>
    </citation>
    <scope>NUCLEOTIDE SEQUENCE</scope>
</reference>
<name>A0AAV1EA70_OLDCO</name>
<feature type="region of interest" description="Disordered" evidence="1">
    <location>
        <begin position="1"/>
        <end position="94"/>
    </location>
</feature>
<protein>
    <submittedName>
        <fullName evidence="2">OLC1v1017768C1</fullName>
    </submittedName>
</protein>
<feature type="compositionally biased region" description="Basic residues" evidence="1">
    <location>
        <begin position="210"/>
        <end position="230"/>
    </location>
</feature>
<accession>A0AAV1EA70</accession>
<evidence type="ECO:0000313" key="2">
    <source>
        <dbReference type="EMBL" id="CAI9116582.1"/>
    </source>
</evidence>
<evidence type="ECO:0000256" key="1">
    <source>
        <dbReference type="SAM" id="MobiDB-lite"/>
    </source>
</evidence>
<keyword evidence="3" id="KW-1185">Reference proteome</keyword>
<gene>
    <name evidence="2" type="ORF">OLC1_LOCUS22841</name>
</gene>
<dbReference type="AlphaFoldDB" id="A0AAV1EA70"/>
<feature type="compositionally biased region" description="Basic and acidic residues" evidence="1">
    <location>
        <begin position="26"/>
        <end position="50"/>
    </location>
</feature>
<evidence type="ECO:0000313" key="3">
    <source>
        <dbReference type="Proteomes" id="UP001161247"/>
    </source>
</evidence>
<dbReference type="Proteomes" id="UP001161247">
    <property type="component" value="Chromosome 8"/>
</dbReference>
<dbReference type="EMBL" id="OX459125">
    <property type="protein sequence ID" value="CAI9116582.1"/>
    <property type="molecule type" value="Genomic_DNA"/>
</dbReference>
<organism evidence="2 3">
    <name type="scientific">Oldenlandia corymbosa var. corymbosa</name>
    <dbReference type="NCBI Taxonomy" id="529605"/>
    <lineage>
        <taxon>Eukaryota</taxon>
        <taxon>Viridiplantae</taxon>
        <taxon>Streptophyta</taxon>
        <taxon>Embryophyta</taxon>
        <taxon>Tracheophyta</taxon>
        <taxon>Spermatophyta</taxon>
        <taxon>Magnoliopsida</taxon>
        <taxon>eudicotyledons</taxon>
        <taxon>Gunneridae</taxon>
        <taxon>Pentapetalae</taxon>
        <taxon>asterids</taxon>
        <taxon>lamiids</taxon>
        <taxon>Gentianales</taxon>
        <taxon>Rubiaceae</taxon>
        <taxon>Rubioideae</taxon>
        <taxon>Spermacoceae</taxon>
        <taxon>Hedyotis-Oldenlandia complex</taxon>
        <taxon>Oldenlandia</taxon>
    </lineage>
</organism>
<feature type="region of interest" description="Disordered" evidence="1">
    <location>
        <begin position="204"/>
        <end position="237"/>
    </location>
</feature>
<feature type="compositionally biased region" description="Basic and acidic residues" evidence="1">
    <location>
        <begin position="61"/>
        <end position="79"/>
    </location>
</feature>
<proteinExistence type="predicted"/>
<sequence>MTNSLRKMVNDVRNNAGGRKKTNTADSKDSSRSDDTPKEEEKKPEVEAKSPKKTNTANSKDSSRSDARKEEEKKLEVEAKGPSNPPDSSKIQGSSLYGLVLPDEHSNKTLYLRDASGVEFREGLREIPPPPATRVPIALPRRGGDVLWTSEYDQRLVQLVGNHPGQVETVSLRMGVEASACISRLNQLTGSNIAGVKDRRRSSKLATDKFRKRYKEKKKRLVQPKKRKLRLQLEDSK</sequence>